<evidence type="ECO:0000313" key="2">
    <source>
        <dbReference type="Proteomes" id="UP001595767"/>
    </source>
</evidence>
<dbReference type="Proteomes" id="UP001595767">
    <property type="component" value="Unassembled WGS sequence"/>
</dbReference>
<evidence type="ECO:0000313" key="1">
    <source>
        <dbReference type="EMBL" id="MFC4128863.1"/>
    </source>
</evidence>
<proteinExistence type="predicted"/>
<name>A0ABV8LDX8_9NOCA</name>
<sequence length="55" mass="5775">MSPVNARPSDPAVITAQLREEVLALAHDLRWDGHADHAARAEAIADKCGVTDAAA</sequence>
<accession>A0ABV8LDX8</accession>
<protein>
    <submittedName>
        <fullName evidence="1">Uncharacterized protein</fullName>
    </submittedName>
</protein>
<organism evidence="1 2">
    <name type="scientific">Nocardia rhizosphaerae</name>
    <dbReference type="NCBI Taxonomy" id="1691571"/>
    <lineage>
        <taxon>Bacteria</taxon>
        <taxon>Bacillati</taxon>
        <taxon>Actinomycetota</taxon>
        <taxon>Actinomycetes</taxon>
        <taxon>Mycobacteriales</taxon>
        <taxon>Nocardiaceae</taxon>
        <taxon>Nocardia</taxon>
    </lineage>
</organism>
<gene>
    <name evidence="1" type="ORF">ACFOW8_28410</name>
</gene>
<reference evidence="2" key="1">
    <citation type="journal article" date="2019" name="Int. J. Syst. Evol. Microbiol.">
        <title>The Global Catalogue of Microorganisms (GCM) 10K type strain sequencing project: providing services to taxonomists for standard genome sequencing and annotation.</title>
        <authorList>
            <consortium name="The Broad Institute Genomics Platform"/>
            <consortium name="The Broad Institute Genome Sequencing Center for Infectious Disease"/>
            <person name="Wu L."/>
            <person name="Ma J."/>
        </authorList>
    </citation>
    <scope>NUCLEOTIDE SEQUENCE [LARGE SCALE GENOMIC DNA]</scope>
    <source>
        <strain evidence="2">CGMCC 4.7204</strain>
    </source>
</reference>
<comment type="caution">
    <text evidence="1">The sequence shown here is derived from an EMBL/GenBank/DDBJ whole genome shotgun (WGS) entry which is preliminary data.</text>
</comment>
<dbReference type="EMBL" id="JBHSBA010000016">
    <property type="protein sequence ID" value="MFC4128863.1"/>
    <property type="molecule type" value="Genomic_DNA"/>
</dbReference>
<dbReference type="RefSeq" id="WP_378554732.1">
    <property type="nucleotide sequence ID" value="NZ_JBHSBA010000016.1"/>
</dbReference>
<keyword evidence="2" id="KW-1185">Reference proteome</keyword>